<dbReference type="InterPro" id="IPR008978">
    <property type="entry name" value="HSP20-like_chaperone"/>
</dbReference>
<dbReference type="KEGG" id="bmic:BMR1_02g02220"/>
<dbReference type="Pfam" id="PF04969">
    <property type="entry name" value="CS"/>
    <property type="match status" value="1"/>
</dbReference>
<dbReference type="Proteomes" id="UP000002899">
    <property type="component" value="Chromosome II"/>
</dbReference>
<dbReference type="SUPFAM" id="SSF49764">
    <property type="entry name" value="HSP20-like chaperones"/>
    <property type="match status" value="1"/>
</dbReference>
<feature type="domain" description="CS" evidence="1">
    <location>
        <begin position="221"/>
        <end position="320"/>
    </location>
</feature>
<organism evidence="2 3">
    <name type="scientific">Babesia microti (strain RI)</name>
    <dbReference type="NCBI Taxonomy" id="1133968"/>
    <lineage>
        <taxon>Eukaryota</taxon>
        <taxon>Sar</taxon>
        <taxon>Alveolata</taxon>
        <taxon>Apicomplexa</taxon>
        <taxon>Aconoidasida</taxon>
        <taxon>Piroplasmida</taxon>
        <taxon>Babesiidae</taxon>
        <taxon>Babesia</taxon>
    </lineage>
</organism>
<protein>
    <recommendedName>
        <fullName evidence="1">CS domain-containing protein</fullName>
    </recommendedName>
</protein>
<evidence type="ECO:0000259" key="1">
    <source>
        <dbReference type="PROSITE" id="PS51203"/>
    </source>
</evidence>
<reference evidence="2 3" key="2">
    <citation type="journal article" date="2013" name="PLoS ONE">
        <title>Whole genome mapping and re-organization of the nuclear and mitochondrial genomes of Babesia microti isolates.</title>
        <authorList>
            <person name="Cornillot E."/>
            <person name="Dassouli A."/>
            <person name="Garg A."/>
            <person name="Pachikara N."/>
            <person name="Randazzo S."/>
            <person name="Depoix D."/>
            <person name="Carcy B."/>
            <person name="Delbecq S."/>
            <person name="Frutos R."/>
            <person name="Silva J.C."/>
            <person name="Sutton R."/>
            <person name="Krause P.J."/>
            <person name="Mamoun C.B."/>
        </authorList>
    </citation>
    <scope>NUCLEOTIDE SEQUENCE [LARGE SCALE GENOMIC DNA]</scope>
    <source>
        <strain evidence="2 3">RI</strain>
    </source>
</reference>
<dbReference type="AlphaFoldDB" id="I7J696"/>
<dbReference type="VEuPathDB" id="PiroplasmaDB:BMR1_02g02220"/>
<dbReference type="GeneID" id="24424230"/>
<dbReference type="PROSITE" id="PS51203">
    <property type="entry name" value="CS"/>
    <property type="match status" value="1"/>
</dbReference>
<dbReference type="EMBL" id="FO082872">
    <property type="protein sequence ID" value="CCF73602.1"/>
    <property type="molecule type" value="Genomic_DNA"/>
</dbReference>
<evidence type="ECO:0000313" key="2">
    <source>
        <dbReference type="EMBL" id="CCF73602.1"/>
    </source>
</evidence>
<reference evidence="2 3" key="3">
    <citation type="journal article" date="2016" name="Sci. Rep.">
        <title>Genome-wide diversity and gene expression profiling of Babesia microti isolates identify polymorphic genes that mediate host-pathogen interactions.</title>
        <authorList>
            <person name="Silva J.C."/>
            <person name="Cornillot E."/>
            <person name="McCracken C."/>
            <person name="Usmani-Brown S."/>
            <person name="Dwivedi A."/>
            <person name="Ifeonu O.O."/>
            <person name="Crabtree J."/>
            <person name="Gotia H.T."/>
            <person name="Virji A.Z."/>
            <person name="Reynes C."/>
            <person name="Colinge J."/>
            <person name="Kumar V."/>
            <person name="Lawres L."/>
            <person name="Pazzi J.E."/>
            <person name="Pablo J.V."/>
            <person name="Hung C."/>
            <person name="Brancato J."/>
            <person name="Kumari P."/>
            <person name="Orvis J."/>
            <person name="Tretina K."/>
            <person name="Chibucos M."/>
            <person name="Ott S."/>
            <person name="Sadzewicz L."/>
            <person name="Sengamalay N."/>
            <person name="Shetty A.C."/>
            <person name="Su Q."/>
            <person name="Tallon L."/>
            <person name="Fraser C.M."/>
            <person name="Frutos R."/>
            <person name="Molina D.M."/>
            <person name="Krause P.J."/>
            <person name="Ben Mamoun C."/>
        </authorList>
    </citation>
    <scope>NUCLEOTIDE SEQUENCE [LARGE SCALE GENOMIC DNA]</scope>
    <source>
        <strain evidence="2 3">RI</strain>
    </source>
</reference>
<dbReference type="InterPro" id="IPR007052">
    <property type="entry name" value="CS_dom"/>
</dbReference>
<dbReference type="RefSeq" id="XP_012648211.1">
    <property type="nucleotide sequence ID" value="XM_012792757.1"/>
</dbReference>
<dbReference type="Gene3D" id="2.60.40.790">
    <property type="match status" value="1"/>
</dbReference>
<proteinExistence type="predicted"/>
<name>I7J696_BABMR</name>
<accession>I7J696</accession>
<keyword evidence="3" id="KW-1185">Reference proteome</keyword>
<evidence type="ECO:0000313" key="3">
    <source>
        <dbReference type="Proteomes" id="UP000002899"/>
    </source>
</evidence>
<sequence length="322" mass="37261">MITGLLNMSMGLKITKDCNFFIHQNRGYVKKFGLPTPIHNITNSYKNIRQINSLSAEEEEKLEDLLGKKVSRLSKKELLDEIINENDPVVNKIMGDIFDINNLPSLERTETLQTVSRLSKKELLDEIINENDPVVNKIMGDIFDINNLPSLERTETLQTDDTYVDDEIVDKDFYDPTVGEFKMKYTNEEERINIAKNAVAHILEDNMVLVVPIKKIIVKNEHIDTLFWRDSHKHIEIWIPLRHSISCKDLKINFSTKDIKITNGDLTLLELPLPGPIRADECVWESDNRSFPELPIEALQTLHIVLTKRASHEHIWKSLLRK</sequence>
<reference evidence="2 3" key="1">
    <citation type="journal article" date="2012" name="Nucleic Acids Res.">
        <title>Sequencing of the smallest Apicomplexan genome from the human pathogen Babesia microti.</title>
        <authorList>
            <person name="Cornillot E."/>
            <person name="Hadj-Kaddour K."/>
            <person name="Dassouli A."/>
            <person name="Noel B."/>
            <person name="Ranwez V."/>
            <person name="Vacherie B."/>
            <person name="Augagneur Y."/>
            <person name="Bres V."/>
            <person name="Duclos A."/>
            <person name="Randazzo S."/>
            <person name="Carcy B."/>
            <person name="Debierre-Grockiego F."/>
            <person name="Delbecq S."/>
            <person name="Moubri-Menage K."/>
            <person name="Shams-Eldin H."/>
            <person name="Usmani-Brown S."/>
            <person name="Bringaud F."/>
            <person name="Wincker P."/>
            <person name="Vivares C.P."/>
            <person name="Schwarz R.T."/>
            <person name="Schetters T.P."/>
            <person name="Krause P.J."/>
            <person name="Gorenflot A."/>
            <person name="Berry V."/>
            <person name="Barbe V."/>
            <person name="Ben Mamoun C."/>
        </authorList>
    </citation>
    <scope>NUCLEOTIDE SEQUENCE [LARGE SCALE GENOMIC DNA]</scope>
    <source>
        <strain evidence="2 3">RI</strain>
    </source>
</reference>